<keyword evidence="4" id="KW-1185">Reference proteome</keyword>
<accession>A0A5B8Y3K1</accession>
<feature type="chain" id="PRO_5023100570" description="Exo-alpha-sialidase" evidence="2">
    <location>
        <begin position="31"/>
        <end position="473"/>
    </location>
</feature>
<evidence type="ECO:0000256" key="1">
    <source>
        <dbReference type="SAM" id="MobiDB-lite"/>
    </source>
</evidence>
<feature type="region of interest" description="Disordered" evidence="1">
    <location>
        <begin position="36"/>
        <end position="61"/>
    </location>
</feature>
<dbReference type="AlphaFoldDB" id="A0A5B8Y3K1"/>
<protein>
    <recommendedName>
        <fullName evidence="5">Exo-alpha-sialidase</fullName>
    </recommendedName>
</protein>
<dbReference type="PROSITE" id="PS51257">
    <property type="entry name" value="PROKAR_LIPOPROTEIN"/>
    <property type="match status" value="1"/>
</dbReference>
<organism evidence="3 4">
    <name type="scientific">Microvenator marinus</name>
    <dbReference type="NCBI Taxonomy" id="2600177"/>
    <lineage>
        <taxon>Bacteria</taxon>
        <taxon>Deltaproteobacteria</taxon>
        <taxon>Bradymonadales</taxon>
        <taxon>Microvenatoraceae</taxon>
        <taxon>Microvenator</taxon>
    </lineage>
</organism>
<dbReference type="Proteomes" id="UP000321595">
    <property type="component" value="Chromosome"/>
</dbReference>
<dbReference type="KEGG" id="bbae:FRD01_24055"/>
<keyword evidence="2" id="KW-0732">Signal</keyword>
<reference evidence="3 4" key="1">
    <citation type="submission" date="2019-08" db="EMBL/GenBank/DDBJ databases">
        <authorList>
            <person name="Liang Q."/>
        </authorList>
    </citation>
    <scope>NUCLEOTIDE SEQUENCE [LARGE SCALE GENOMIC DNA]</scope>
    <source>
        <strain evidence="3 4">V1718</strain>
    </source>
</reference>
<feature type="signal peptide" evidence="2">
    <location>
        <begin position="1"/>
        <end position="30"/>
    </location>
</feature>
<dbReference type="OrthoDB" id="5519968at2"/>
<name>A0A5B8Y3K1_9DELT</name>
<dbReference type="EMBL" id="CP042467">
    <property type="protein sequence ID" value="QED30249.1"/>
    <property type="molecule type" value="Genomic_DNA"/>
</dbReference>
<proteinExistence type="predicted"/>
<evidence type="ECO:0008006" key="5">
    <source>
        <dbReference type="Google" id="ProtNLM"/>
    </source>
</evidence>
<gene>
    <name evidence="3" type="ORF">FRD01_24055</name>
</gene>
<feature type="compositionally biased region" description="Polar residues" evidence="1">
    <location>
        <begin position="50"/>
        <end position="61"/>
    </location>
</feature>
<evidence type="ECO:0000313" key="4">
    <source>
        <dbReference type="Proteomes" id="UP000321595"/>
    </source>
</evidence>
<evidence type="ECO:0000313" key="3">
    <source>
        <dbReference type="EMBL" id="QED30249.1"/>
    </source>
</evidence>
<evidence type="ECO:0000256" key="2">
    <source>
        <dbReference type="SAM" id="SignalP"/>
    </source>
</evidence>
<sequence length="473" mass="50601">MFVKNLHVGFTPMVVASLKFALVFGVSVFAASCGSDGETSEPDMDIPDSSRPTPQPQRWSTSVVEGGNMGLHPRVALSANGVVAGAWVSTQGREAGPCTELGEDAPERVTYQIRYGEFDGTSWTIEDAAELAFVGQPPGIDFAFNGNEPLIAAMAGEPSVMFRYCGVNDAAVYERSGPGNWTSNTAVAESGEAVTGDAASDFGTVVGYWPALAISSTGAIGLAHKDVHGGGLQSDDFRRADLEFALNQGGSWQPSAVDFGRGGGNFSDAVFDAQDRPVVVHYIPSEDNTGTLTGVWAHRLEGDEWVRVQLHNQPTSDGPSVALDPQTGTLWVAFYNAQRGFPVVAKLENSEGFTDTSEWEFEEIGDNRYDEGYGSSLAVSRTGIVGLAYYRCTRATQGLGECTAAEDELVFAYWDGFAWEQEVIDTDESGQCGSSPSLVFDAQDRPLIAYRCEVLVDGVLDTQVHFATRNSAP</sequence>